<reference evidence="1 3" key="1">
    <citation type="submission" date="2012-06" db="EMBL/GenBank/DDBJ databases">
        <title>Complete genome of Terriglobus roseus DSM 18391.</title>
        <authorList>
            <consortium name="US DOE Joint Genome Institute (JGI-PGF)"/>
            <person name="Lucas S."/>
            <person name="Copeland A."/>
            <person name="Lapidus A."/>
            <person name="Glavina del Rio T."/>
            <person name="Dalin E."/>
            <person name="Tice H."/>
            <person name="Bruce D."/>
            <person name="Goodwin L."/>
            <person name="Pitluck S."/>
            <person name="Peters L."/>
            <person name="Mikhailova N."/>
            <person name="Munk A.C.C."/>
            <person name="Kyrpides N."/>
            <person name="Mavromatis K."/>
            <person name="Ivanova N."/>
            <person name="Brettin T."/>
            <person name="Detter J.C."/>
            <person name="Han C."/>
            <person name="Larimer F."/>
            <person name="Land M."/>
            <person name="Hauser L."/>
            <person name="Markowitz V."/>
            <person name="Cheng J.-F."/>
            <person name="Hugenholtz P."/>
            <person name="Woyke T."/>
            <person name="Wu D."/>
            <person name="Brambilla E."/>
            <person name="Klenk H.-P."/>
            <person name="Eisen J.A."/>
        </authorList>
    </citation>
    <scope>NUCLEOTIDE SEQUENCE [LARGE SCALE GENOMIC DNA]</scope>
    <source>
        <strain evidence="1">DSM 18391</strain>
        <strain evidence="3">DSM 18391 / NRRL B-41598 / KBS 63</strain>
    </source>
</reference>
<dbReference type="EMBL" id="CP003379">
    <property type="protein sequence ID" value="AFL88324.1"/>
    <property type="molecule type" value="Genomic_DNA"/>
</dbReference>
<evidence type="ECO:0000313" key="1">
    <source>
        <dbReference type="EMBL" id="AFL88324.1"/>
    </source>
</evidence>
<name>I3ZGF6_TERRK</name>
<dbReference type="HOGENOM" id="CLU_158027_0_0_0"/>
<evidence type="ECO:0000313" key="3">
    <source>
        <dbReference type="Proteomes" id="UP000006056"/>
    </source>
</evidence>
<gene>
    <name evidence="1" type="ordered locus">Terro_2042</name>
    <name evidence="2" type="ordered locus">Terro_2409</name>
</gene>
<proteinExistence type="predicted"/>
<dbReference type="SUPFAM" id="SSF49464">
    <property type="entry name" value="Carboxypeptidase regulatory domain-like"/>
    <property type="match status" value="1"/>
</dbReference>
<organism evidence="1 3">
    <name type="scientific">Terriglobus roseus (strain DSM 18391 / NRRL B-41598 / KBS 63)</name>
    <dbReference type="NCBI Taxonomy" id="926566"/>
    <lineage>
        <taxon>Bacteria</taxon>
        <taxon>Pseudomonadati</taxon>
        <taxon>Acidobacteriota</taxon>
        <taxon>Terriglobia</taxon>
        <taxon>Terriglobales</taxon>
        <taxon>Acidobacteriaceae</taxon>
        <taxon>Terriglobus</taxon>
    </lineage>
</organism>
<dbReference type="KEGG" id="trs:Terro_2042"/>
<dbReference type="AlphaFoldDB" id="I3ZGF6"/>
<dbReference type="KEGG" id="trs:Terro_2409"/>
<dbReference type="Proteomes" id="UP000006056">
    <property type="component" value="Chromosome"/>
</dbReference>
<protein>
    <recommendedName>
        <fullName evidence="4">Carboxypeptidase regulatory-like domain-containing protein</fullName>
    </recommendedName>
</protein>
<evidence type="ECO:0008006" key="4">
    <source>
        <dbReference type="Google" id="ProtNLM"/>
    </source>
</evidence>
<dbReference type="EMBL" id="CP003379">
    <property type="protein sequence ID" value="AFL88666.1"/>
    <property type="molecule type" value="Genomic_DNA"/>
</dbReference>
<sequence length="116" mass="13140">MRSLRTNFGIGLALVLTVCTASFAQVQRIDRRQVTGLVSMGGQALQGAVVYIKVSPTLRVRTYITQEDGLYSFSSLQSHTDYLLWASYHGRRSKMKKISHFDRALDRKILLVIPEH</sequence>
<keyword evidence="3" id="KW-1185">Reference proteome</keyword>
<evidence type="ECO:0000313" key="2">
    <source>
        <dbReference type="EMBL" id="AFL88666.1"/>
    </source>
</evidence>
<dbReference type="InterPro" id="IPR008969">
    <property type="entry name" value="CarboxyPept-like_regulatory"/>
</dbReference>
<accession>I3ZGF6</accession>